<keyword evidence="2" id="KW-0479">Metal-binding</keyword>
<dbReference type="EMBL" id="CP016268">
    <property type="protein sequence ID" value="ANO50879.1"/>
    <property type="molecule type" value="Genomic_DNA"/>
</dbReference>
<dbReference type="AlphaFoldDB" id="A0A193LES1"/>
<dbReference type="KEGG" id="woc:BA177_06365"/>
<organism evidence="7 8">
    <name type="scientific">Woeseia oceani</name>
    <dbReference type="NCBI Taxonomy" id="1548547"/>
    <lineage>
        <taxon>Bacteria</taxon>
        <taxon>Pseudomonadati</taxon>
        <taxon>Pseudomonadota</taxon>
        <taxon>Gammaproteobacteria</taxon>
        <taxon>Woeseiales</taxon>
        <taxon>Woeseiaceae</taxon>
        <taxon>Woeseia</taxon>
    </lineage>
</organism>
<evidence type="ECO:0000256" key="5">
    <source>
        <dbReference type="ARBA" id="ARBA00023014"/>
    </source>
</evidence>
<accession>A0A193LES1</accession>
<keyword evidence="1" id="KW-0004">4Fe-4S</keyword>
<dbReference type="SUPFAM" id="SSF54862">
    <property type="entry name" value="4Fe-4S ferredoxins"/>
    <property type="match status" value="1"/>
</dbReference>
<keyword evidence="3" id="KW-0677">Repeat</keyword>
<sequence>MSNNGDRREGSLEAPTRHPLAWQTDEFYDQQALDTELERVFDICHGCRRCFNLCNAFPTLFDAIDASDSMEVDGVPKEVYWDVVDNCYLCDMCYMSKCPYVPPHEWNVDFPHLMLRAKASRFREQGASKRDRILSSTDKVGRFAGIPVVVQTVNASARNKTARKLLEKTLGVHHAAPLPAYHSRTARKRLKSHLEVKGDSAIAAGETTGKVVLFTTCYGNRNMPALAEDLVAVFEHNGIAVALAEQEVCCGMPKLELGDLQAVAKAKEKNIPVLADWVERGWDIVTPIPSCTLMFKQELPLMYPEDDSVSKVRNAMYDPFEYLMLRHKHGQLKTDFKNSLGTIAYQVACHLRVQNIGLKTRDVLAMAPDTEVQAIERCSGHDGTYAVKKEFHEISKKIARPVVNKVKKAAPQHFASDCPMAADQIAQSLDDNSAEHPLALLRQAYGI</sequence>
<evidence type="ECO:0000313" key="8">
    <source>
        <dbReference type="Proteomes" id="UP000092695"/>
    </source>
</evidence>
<dbReference type="GO" id="GO:0016491">
    <property type="term" value="F:oxidoreductase activity"/>
    <property type="evidence" value="ECO:0007669"/>
    <property type="project" value="UniProtKB-ARBA"/>
</dbReference>
<keyword evidence="8" id="KW-1185">Reference proteome</keyword>
<dbReference type="GO" id="GO:0051539">
    <property type="term" value="F:4 iron, 4 sulfur cluster binding"/>
    <property type="evidence" value="ECO:0007669"/>
    <property type="project" value="UniProtKB-KW"/>
</dbReference>
<keyword evidence="4" id="KW-0408">Iron</keyword>
<keyword evidence="5" id="KW-0411">Iron-sulfur</keyword>
<protein>
    <submittedName>
        <fullName evidence="7">Fe-S oxidoreductase</fullName>
    </submittedName>
</protein>
<dbReference type="GO" id="GO:0046872">
    <property type="term" value="F:metal ion binding"/>
    <property type="evidence" value="ECO:0007669"/>
    <property type="project" value="UniProtKB-KW"/>
</dbReference>
<dbReference type="RefSeq" id="WP_068614343.1">
    <property type="nucleotide sequence ID" value="NZ_CP016268.1"/>
</dbReference>
<evidence type="ECO:0000256" key="1">
    <source>
        <dbReference type="ARBA" id="ARBA00022485"/>
    </source>
</evidence>
<dbReference type="InterPro" id="IPR004017">
    <property type="entry name" value="Cys_rich_dom"/>
</dbReference>
<dbReference type="PANTHER" id="PTHR32479">
    <property type="entry name" value="GLYCOLATE OXIDASE IRON-SULFUR SUBUNIT"/>
    <property type="match status" value="1"/>
</dbReference>
<dbReference type="PANTHER" id="PTHR32479:SF19">
    <property type="entry name" value="ANAEROBIC GLYCEROL-3-PHOSPHATE DEHYDROGENASE SUBUNIT C"/>
    <property type="match status" value="1"/>
</dbReference>
<evidence type="ECO:0000256" key="4">
    <source>
        <dbReference type="ARBA" id="ARBA00023004"/>
    </source>
</evidence>
<feature type="domain" description="Cysteine-rich" evidence="6">
    <location>
        <begin position="343"/>
        <end position="419"/>
    </location>
</feature>
<evidence type="ECO:0000256" key="2">
    <source>
        <dbReference type="ARBA" id="ARBA00022723"/>
    </source>
</evidence>
<feature type="domain" description="Cysteine-rich" evidence="6">
    <location>
        <begin position="211"/>
        <end position="296"/>
    </location>
</feature>
<dbReference type="Pfam" id="PF02754">
    <property type="entry name" value="CCG"/>
    <property type="match status" value="2"/>
</dbReference>
<evidence type="ECO:0000259" key="6">
    <source>
        <dbReference type="Pfam" id="PF02754"/>
    </source>
</evidence>
<dbReference type="OrthoDB" id="9765258at2"/>
<proteinExistence type="predicted"/>
<dbReference type="STRING" id="1548547.BA177_06365"/>
<evidence type="ECO:0000256" key="3">
    <source>
        <dbReference type="ARBA" id="ARBA00022737"/>
    </source>
</evidence>
<dbReference type="Proteomes" id="UP000092695">
    <property type="component" value="Chromosome"/>
</dbReference>
<evidence type="ECO:0000313" key="7">
    <source>
        <dbReference type="EMBL" id="ANO50879.1"/>
    </source>
</evidence>
<gene>
    <name evidence="7" type="ORF">BA177_06365</name>
</gene>
<name>A0A193LES1_9GAMM</name>
<reference evidence="7 8" key="1">
    <citation type="submission" date="2016-06" db="EMBL/GenBank/DDBJ databases">
        <title>Complete genome sequence of a deep-branching marine Gamma Proteobacterium Woeseia oceani type strain XK5.</title>
        <authorList>
            <person name="Mu D."/>
            <person name="Du Z."/>
        </authorList>
    </citation>
    <scope>NUCLEOTIDE SEQUENCE [LARGE SCALE GENOMIC DNA]</scope>
    <source>
        <strain evidence="7 8">XK5</strain>
    </source>
</reference>